<keyword evidence="5" id="KW-0408">Iron</keyword>
<protein>
    <submittedName>
        <fullName evidence="7">Uncharacterized protein</fullName>
    </submittedName>
</protein>
<dbReference type="InterPro" id="IPR010255">
    <property type="entry name" value="Haem_peroxidase_sf"/>
</dbReference>
<keyword evidence="2" id="KW-0964">Secreted</keyword>
<keyword evidence="5" id="KW-0479">Metal-binding</keyword>
<dbReference type="GO" id="GO:0020037">
    <property type="term" value="F:heme binding"/>
    <property type="evidence" value="ECO:0007669"/>
    <property type="project" value="InterPro"/>
</dbReference>
<proteinExistence type="predicted"/>
<comment type="subcellular location">
    <subcellularLocation>
        <location evidence="1">Secreted</location>
    </subcellularLocation>
</comment>
<dbReference type="InterPro" id="IPR019791">
    <property type="entry name" value="Haem_peroxidase_animal"/>
</dbReference>
<dbReference type="PANTHER" id="PTHR11475:SF4">
    <property type="entry name" value="CHORION PEROXIDASE"/>
    <property type="match status" value="1"/>
</dbReference>
<dbReference type="Gene3D" id="1.10.640.10">
    <property type="entry name" value="Haem peroxidase domain superfamily, animal type"/>
    <property type="match status" value="1"/>
</dbReference>
<dbReference type="GO" id="GO:0006979">
    <property type="term" value="P:response to oxidative stress"/>
    <property type="evidence" value="ECO:0007669"/>
    <property type="project" value="InterPro"/>
</dbReference>
<keyword evidence="4" id="KW-0325">Glycoprotein</keyword>
<evidence type="ECO:0000256" key="1">
    <source>
        <dbReference type="ARBA" id="ARBA00004613"/>
    </source>
</evidence>
<dbReference type="EMBL" id="JADBJN010000004">
    <property type="protein sequence ID" value="KAG5668187.1"/>
    <property type="molecule type" value="Genomic_DNA"/>
</dbReference>
<keyword evidence="3" id="KW-0560">Oxidoreductase</keyword>
<sequence length="685" mass="77840">MKKIIFFLLFEFLNFVKVYSICPVNDAAICFTQSDFDSAFLKAAINNNITENLIVSSLNMEGVCLDKKAPIYGHFERREVDQFVLDQNRFTTVAIAAIQNLKSIWNLSKAQLRKCLKNIKTNSICSPIQINCDPSNTTYYRVSGSCNNKLNPTFGSKHTPLIRLLEDGYDDGYETMSNARVIESARTDSIKANAARGSDDTLQTETPNDMSTMAFQILTHELLMTVKTQITNDSEGGGFNCCNDKNDSFIGNLIKKNKYCIPISVKSNDDCYSGKTQCINYIRSFRSFDRCDISNAPSLVNFHTPYIDCELIYNEKTLKHLEENDGFFAFENDTKIIEILVGYDRRSMQLPGLLIYLSFYVRLHNNLVTEFLSVQPKISKASAMFEARRITCAVFQKLAIDLIKTIIDFKIPSTKCYDPNINPQVSVEFNIAFRAMHYFIRDQMGVYDRNNFLVQSGIRTKTPILTDQSVLIDNTDFYKDNKCGCTHGLLDTSWNLGGLGRQTSCAFFTKKNNEIGTDLRSWDFQSGREMGEPSYASYLQAFQGVKIPCDKNIPLTSYTRFDPIDLNFLINRHQNKLHEMSLSVGIDFEKRDNALGTATEFFIKEQLSRTICGDRFWYNHANGIFTDSQRDKINSIDFSQLLCMVNSCNGTRIQNSPFSSPGSLNRKSLCLSPSEIVAGFDLQNW</sequence>
<organism evidence="7 8">
    <name type="scientific">Polypedilum vanderplanki</name>
    <name type="common">Sleeping chironomid midge</name>
    <dbReference type="NCBI Taxonomy" id="319348"/>
    <lineage>
        <taxon>Eukaryota</taxon>
        <taxon>Metazoa</taxon>
        <taxon>Ecdysozoa</taxon>
        <taxon>Arthropoda</taxon>
        <taxon>Hexapoda</taxon>
        <taxon>Insecta</taxon>
        <taxon>Pterygota</taxon>
        <taxon>Neoptera</taxon>
        <taxon>Endopterygota</taxon>
        <taxon>Diptera</taxon>
        <taxon>Nematocera</taxon>
        <taxon>Chironomoidea</taxon>
        <taxon>Chironomidae</taxon>
        <taxon>Chironominae</taxon>
        <taxon>Polypedilum</taxon>
        <taxon>Polypedilum</taxon>
    </lineage>
</organism>
<name>A0A9J6BFB8_POLVA</name>
<accession>A0A9J6BFB8</accession>
<reference evidence="7" key="1">
    <citation type="submission" date="2021-03" db="EMBL/GenBank/DDBJ databases">
        <title>Chromosome level genome of the anhydrobiotic midge Polypedilum vanderplanki.</title>
        <authorList>
            <person name="Yoshida Y."/>
            <person name="Kikawada T."/>
            <person name="Gusev O."/>
        </authorList>
    </citation>
    <scope>NUCLEOTIDE SEQUENCE</scope>
    <source>
        <strain evidence="7">NIAS01</strain>
        <tissue evidence="7">Whole body or cell culture</tissue>
    </source>
</reference>
<evidence type="ECO:0000256" key="6">
    <source>
        <dbReference type="SAM" id="SignalP"/>
    </source>
</evidence>
<dbReference type="Proteomes" id="UP001107558">
    <property type="component" value="Chromosome 4"/>
</dbReference>
<comment type="caution">
    <text evidence="7">The sequence shown here is derived from an EMBL/GenBank/DDBJ whole genome shotgun (WGS) entry which is preliminary data.</text>
</comment>
<dbReference type="PROSITE" id="PS50292">
    <property type="entry name" value="PEROXIDASE_3"/>
    <property type="match status" value="1"/>
</dbReference>
<keyword evidence="8" id="KW-1185">Reference proteome</keyword>
<evidence type="ECO:0000256" key="4">
    <source>
        <dbReference type="ARBA" id="ARBA00023180"/>
    </source>
</evidence>
<dbReference type="GO" id="GO:0005576">
    <property type="term" value="C:extracellular region"/>
    <property type="evidence" value="ECO:0007669"/>
    <property type="project" value="UniProtKB-SubCell"/>
</dbReference>
<dbReference type="GO" id="GO:0046872">
    <property type="term" value="F:metal ion binding"/>
    <property type="evidence" value="ECO:0007669"/>
    <property type="project" value="UniProtKB-KW"/>
</dbReference>
<dbReference type="AlphaFoldDB" id="A0A9J6BFB8"/>
<keyword evidence="6" id="KW-0732">Signal</keyword>
<gene>
    <name evidence="7" type="ORF">PVAND_016137</name>
</gene>
<dbReference type="InterPro" id="IPR037120">
    <property type="entry name" value="Haem_peroxidase_sf_animal"/>
</dbReference>
<feature type="signal peptide" evidence="6">
    <location>
        <begin position="1"/>
        <end position="20"/>
    </location>
</feature>
<evidence type="ECO:0000256" key="5">
    <source>
        <dbReference type="PIRSR" id="PIRSR619791-2"/>
    </source>
</evidence>
<dbReference type="PANTHER" id="PTHR11475">
    <property type="entry name" value="OXIDASE/PEROXIDASE"/>
    <property type="match status" value="1"/>
</dbReference>
<evidence type="ECO:0000313" key="8">
    <source>
        <dbReference type="Proteomes" id="UP001107558"/>
    </source>
</evidence>
<dbReference type="SUPFAM" id="SSF48113">
    <property type="entry name" value="Heme-dependent peroxidases"/>
    <property type="match status" value="1"/>
</dbReference>
<evidence type="ECO:0000313" key="7">
    <source>
        <dbReference type="EMBL" id="KAG5668187.1"/>
    </source>
</evidence>
<dbReference type="GO" id="GO:0004601">
    <property type="term" value="F:peroxidase activity"/>
    <property type="evidence" value="ECO:0007669"/>
    <property type="project" value="UniProtKB-KW"/>
</dbReference>
<keyword evidence="3" id="KW-0575">Peroxidase</keyword>
<evidence type="ECO:0000256" key="3">
    <source>
        <dbReference type="ARBA" id="ARBA00022559"/>
    </source>
</evidence>
<dbReference type="Pfam" id="PF03098">
    <property type="entry name" value="An_peroxidase"/>
    <property type="match status" value="1"/>
</dbReference>
<dbReference type="OrthoDB" id="823504at2759"/>
<feature type="binding site" description="axial binding residue" evidence="5">
    <location>
        <position position="437"/>
    </location>
    <ligand>
        <name>heme b</name>
        <dbReference type="ChEBI" id="CHEBI:60344"/>
    </ligand>
    <ligandPart>
        <name>Fe</name>
        <dbReference type="ChEBI" id="CHEBI:18248"/>
    </ligandPart>
</feature>
<keyword evidence="5" id="KW-0349">Heme</keyword>
<evidence type="ECO:0000256" key="2">
    <source>
        <dbReference type="ARBA" id="ARBA00022525"/>
    </source>
</evidence>
<feature type="chain" id="PRO_5039923606" evidence="6">
    <location>
        <begin position="21"/>
        <end position="685"/>
    </location>
</feature>